<dbReference type="PANTHER" id="PTHR24006:SF758">
    <property type="entry name" value="UBIQUITIN CARBOXYL-TERMINAL HYDROLASE 36"/>
    <property type="match status" value="1"/>
</dbReference>
<evidence type="ECO:0000256" key="8">
    <source>
        <dbReference type="ARBA" id="ARBA00039432"/>
    </source>
</evidence>
<evidence type="ECO:0000256" key="9">
    <source>
        <dbReference type="ARBA" id="ARBA00041300"/>
    </source>
</evidence>
<evidence type="ECO:0000313" key="16">
    <source>
        <dbReference type="Proteomes" id="UP000663844"/>
    </source>
</evidence>
<evidence type="ECO:0000256" key="10">
    <source>
        <dbReference type="ARBA" id="ARBA00042154"/>
    </source>
</evidence>
<feature type="domain" description="USP" evidence="14">
    <location>
        <begin position="199"/>
        <end position="530"/>
    </location>
</feature>
<gene>
    <name evidence="15" type="ORF">OXD698_LOCUS24114</name>
</gene>
<evidence type="ECO:0000256" key="5">
    <source>
        <dbReference type="ARBA" id="ARBA00022786"/>
    </source>
</evidence>
<dbReference type="InterPro" id="IPR001394">
    <property type="entry name" value="Peptidase_C19_UCH"/>
</dbReference>
<keyword evidence="4" id="KW-0645">Protease</keyword>
<evidence type="ECO:0000256" key="13">
    <source>
        <dbReference type="SAM" id="MobiDB-lite"/>
    </source>
</evidence>
<dbReference type="GO" id="GO:0005634">
    <property type="term" value="C:nucleus"/>
    <property type="evidence" value="ECO:0007669"/>
    <property type="project" value="TreeGrafter"/>
</dbReference>
<dbReference type="PROSITE" id="PS50235">
    <property type="entry name" value="USP_3"/>
    <property type="match status" value="1"/>
</dbReference>
<accession>A0A819HRM7</accession>
<evidence type="ECO:0000259" key="14">
    <source>
        <dbReference type="PROSITE" id="PS50235"/>
    </source>
</evidence>
<evidence type="ECO:0000313" key="15">
    <source>
        <dbReference type="EMBL" id="CAF3904196.1"/>
    </source>
</evidence>
<dbReference type="GO" id="GO:0006508">
    <property type="term" value="P:proteolysis"/>
    <property type="evidence" value="ECO:0007669"/>
    <property type="project" value="UniProtKB-KW"/>
</dbReference>
<evidence type="ECO:0000256" key="11">
    <source>
        <dbReference type="ARBA" id="ARBA00042420"/>
    </source>
</evidence>
<keyword evidence="5" id="KW-0833">Ubl conjugation pathway</keyword>
<dbReference type="InterPro" id="IPR050164">
    <property type="entry name" value="Peptidase_C19"/>
</dbReference>
<keyword evidence="7" id="KW-0788">Thiol protease</keyword>
<dbReference type="GO" id="GO:0005829">
    <property type="term" value="C:cytosol"/>
    <property type="evidence" value="ECO:0007669"/>
    <property type="project" value="TreeGrafter"/>
</dbReference>
<dbReference type="EC" id="3.4.19.12" evidence="3"/>
<organism evidence="15 16">
    <name type="scientific">Adineta steineri</name>
    <dbReference type="NCBI Taxonomy" id="433720"/>
    <lineage>
        <taxon>Eukaryota</taxon>
        <taxon>Metazoa</taxon>
        <taxon>Spiralia</taxon>
        <taxon>Gnathifera</taxon>
        <taxon>Rotifera</taxon>
        <taxon>Eurotatoria</taxon>
        <taxon>Bdelloidea</taxon>
        <taxon>Adinetida</taxon>
        <taxon>Adinetidae</taxon>
        <taxon>Adineta</taxon>
    </lineage>
</organism>
<dbReference type="SUPFAM" id="SSF54001">
    <property type="entry name" value="Cysteine proteinases"/>
    <property type="match status" value="1"/>
</dbReference>
<dbReference type="EMBL" id="CAJOAZ010002194">
    <property type="protein sequence ID" value="CAF3904196.1"/>
    <property type="molecule type" value="Genomic_DNA"/>
</dbReference>
<comment type="catalytic activity">
    <reaction evidence="1">
        <text>Thiol-dependent hydrolysis of ester, thioester, amide, peptide and isopeptide bonds formed by the C-terminal Gly of ubiquitin (a 76-residue protein attached to proteins as an intracellular targeting signal).</text>
        <dbReference type="EC" id="3.4.19.12"/>
    </reaction>
</comment>
<dbReference type="InterPro" id="IPR038765">
    <property type="entry name" value="Papain-like_cys_pep_sf"/>
</dbReference>
<dbReference type="GO" id="GO:0016579">
    <property type="term" value="P:protein deubiquitination"/>
    <property type="evidence" value="ECO:0007669"/>
    <property type="project" value="InterPro"/>
</dbReference>
<keyword evidence="6" id="KW-0378">Hydrolase</keyword>
<dbReference type="Proteomes" id="UP000663844">
    <property type="component" value="Unassembled WGS sequence"/>
</dbReference>
<evidence type="ECO:0000256" key="7">
    <source>
        <dbReference type="ARBA" id="ARBA00022807"/>
    </source>
</evidence>
<evidence type="ECO:0000256" key="12">
    <source>
        <dbReference type="ARBA" id="ARBA00043009"/>
    </source>
</evidence>
<dbReference type="Pfam" id="PF00443">
    <property type="entry name" value="UCH"/>
    <property type="match status" value="1"/>
</dbReference>
<protein>
    <recommendedName>
        <fullName evidence="8">Ubiquitin carboxyl-terminal hydrolase 36</fullName>
        <ecNumber evidence="3">3.4.19.12</ecNumber>
    </recommendedName>
    <alternativeName>
        <fullName evidence="11">Deubiquitinating enzyme 36</fullName>
    </alternativeName>
    <alternativeName>
        <fullName evidence="10">Protein scrawny</fullName>
    </alternativeName>
    <alternativeName>
        <fullName evidence="9">Ubiquitin thioesterase 36</fullName>
    </alternativeName>
    <alternativeName>
        <fullName evidence="12">Ubiquitin-specific-processing protease 36</fullName>
    </alternativeName>
</protein>
<comment type="similarity">
    <text evidence="2">Belongs to the peptidase C19 family.</text>
</comment>
<dbReference type="Gene3D" id="3.90.70.10">
    <property type="entry name" value="Cysteine proteinases"/>
    <property type="match status" value="1"/>
</dbReference>
<proteinExistence type="inferred from homology"/>
<reference evidence="15" key="1">
    <citation type="submission" date="2021-02" db="EMBL/GenBank/DDBJ databases">
        <authorList>
            <person name="Nowell W R."/>
        </authorList>
    </citation>
    <scope>NUCLEOTIDE SEQUENCE</scope>
</reference>
<dbReference type="PANTHER" id="PTHR24006">
    <property type="entry name" value="UBIQUITIN CARBOXYL-TERMINAL HYDROLASE"/>
    <property type="match status" value="1"/>
</dbReference>
<name>A0A819HRM7_9BILA</name>
<feature type="region of interest" description="Disordered" evidence="13">
    <location>
        <begin position="614"/>
        <end position="636"/>
    </location>
</feature>
<evidence type="ECO:0000256" key="1">
    <source>
        <dbReference type="ARBA" id="ARBA00000707"/>
    </source>
</evidence>
<dbReference type="GO" id="GO:0004843">
    <property type="term" value="F:cysteine-type deubiquitinase activity"/>
    <property type="evidence" value="ECO:0007669"/>
    <property type="project" value="UniProtKB-EC"/>
</dbReference>
<evidence type="ECO:0000256" key="6">
    <source>
        <dbReference type="ARBA" id="ARBA00022801"/>
    </source>
</evidence>
<evidence type="ECO:0000256" key="4">
    <source>
        <dbReference type="ARBA" id="ARBA00022670"/>
    </source>
</evidence>
<evidence type="ECO:0000256" key="3">
    <source>
        <dbReference type="ARBA" id="ARBA00012759"/>
    </source>
</evidence>
<dbReference type="InterPro" id="IPR028889">
    <property type="entry name" value="USP"/>
</dbReference>
<evidence type="ECO:0000256" key="2">
    <source>
        <dbReference type="ARBA" id="ARBA00009085"/>
    </source>
</evidence>
<comment type="caution">
    <text evidence="15">The sequence shown here is derived from an EMBL/GenBank/DDBJ whole genome shotgun (WGS) entry which is preliminary data.</text>
</comment>
<sequence length="1681" mass="190243">MLKSSNDGTQVDMITNDIPCNTLKGAVIPMKRQRSHSSTSLSTDTALESTDNQIILAASNIQKHIRKKLATLNNNDPYDFNKSLSNDTPSLSITPLKNSPDNIITTSSLSKGGASTLQTDVDDFSPILIDIYSPPQNRKRACSIDSDFEIISPPKRSRELLASSMTPTVNISVPHHVASLLSTKNDMALTWSLIKSRGVGLMNNGTRDKNLCFINAVVQGLAHTPALVQWLINEQHKWKKCQITSDDRFCSVCHLTRIVVSIHETSQNVSSAFRELSVASAHTLSRNITDLSDTFMSGRQEDSEEFLNCLLNHLVKCLIMPNVPSTSSRPYTTIDNLFQFELKSSIKCSECKQTTNKMEPYFVWNVPIDGHRTLPSALNKFCLPELLSDDNAYSCGYCCKYVQASKRLSIVRTSPYLIFSLKRFRSGLQNTQKLTHFVAYPEILDITSYFSDDYPKIPNDNSNKENFHLLFRLYCVIVHLGHEVDKGHLFAYIRGPDDMWYKANDSTITPVKVDQVLSTNDAYLLFYGETPSMSFPMESSSKINTLSSSLNSVQQIDDSTDALCPSTSRPVHESVQTFSYENDELDRSMKLSISKKKLKPSNIDKTLSCVTSIPKHHTRSEASESNEELFPESINGSSESTITIGKNTYTFDSVHSKTNVMNNYKIRSAAATNTTVVLDADNNNNDDDDASNLTSNLLLHNTTDDSISDQSTMLEPSEDDFHATLPTSHHFRLQSIHLLELQELRSDDNKKKRDRILAKMGLDVEETTISSNKNTFSQKTQIYSTTVTNVKSKTSPLRWLYIILPYTKHYNSFCGLCVKKKNFGRQMGLNALLLRVNFRCSGRPTCPFSCSVFIYNNGRCEITASDSNIHHRAGDKICRPMREPLRAILKEKLMNGASVFRVRREQDEKRSKLERLGGNYDLTGTSIVTIKTIKQEALSESLLSKDVEESLSSLFDYFCKKINKGGAVSGAIQLVSRHPRKIIVYTEESIRLYDKLLNYPDAIISWDATGGILKQYGGQRVLYYELTMTLPNVTKEHSLVPISFMISDSHSEIDVKHWLDQIKDAHKKDARKKVNKYLERKLHEIGMWCIALLVNTNEWEEFQTNWLLICQTFCCWHTDTSAHSNSPYDVLLNRISKIKGDPNIRSSIGTTRDNASMENDVFTFDEDQDESFDTISQLPNLHNSKRVQSSIPRVIDEETLLNTANSPFKDVLTTIYHQSLEQFNIARSTSIKDHRSGILGWLNYLIKYFLPTSPIWSNLLLGDLKRHTNTIQHIEAWPFDEQRSTANSERRMCILKRTQLGGKIHARIDVVLSLLVKDMCFIVNEFYTSLVSQTVKNTSASQQTLKLIKEQWQQKNKRGQGHYTKTPDDNVMLALKSKLLAPSTEQINNGLTLPSLKPEWLDVAIGILISIESIRDSIVSSTYSRTRAIEDKVVAFIRQYTMQMNADIIANRKTQRKTFDKFNIDSLLSIDVPSDSKRQLSFILDTIILPIANNRLEAIKTFTCMNCKKVIRTYFSSISPITLNISQSNFCLEIEIVRFFSDTTSDQICTSCSVPLIRRISVIHWPDTLFFTINASRILSSRSQKAPQVMNLEQFNEPINIGSPATSIFDLTCFIAMHKFSTHEELNGQFNPVSHEWSDGVLAVNHRKFVIPQVEQSGTKTAGSVVFRRFHGSSVPVKRIQ</sequence>